<dbReference type="PATRIC" id="fig|1197325.3.peg.569"/>
<organism evidence="1 2">
    <name type="scientific">Mycoplasma wenyonii (strain Massachusetts)</name>
    <name type="common">Eperythrozoon wenyonii</name>
    <dbReference type="NCBI Taxonomy" id="1197325"/>
    <lineage>
        <taxon>Bacteria</taxon>
        <taxon>Bacillati</taxon>
        <taxon>Mycoplasmatota</taxon>
        <taxon>Mollicutes</taxon>
        <taxon>Mycoplasmataceae</taxon>
        <taxon>Mycoplasma</taxon>
    </lineage>
</organism>
<keyword evidence="2" id="KW-1185">Reference proteome</keyword>
<dbReference type="HOGENOM" id="CLU_787139_0_0_14"/>
<gene>
    <name evidence="1" type="ordered locus">WEN_02645</name>
</gene>
<name>I6YM02_MYCWM</name>
<dbReference type="STRING" id="1197325.WEN_02645"/>
<accession>I6YM02</accession>
<proteinExistence type="predicted"/>
<evidence type="ECO:0000313" key="2">
    <source>
        <dbReference type="Proteomes" id="UP000009005"/>
    </source>
</evidence>
<protein>
    <submittedName>
        <fullName evidence="1">Uncharacterized protein</fullName>
    </submittedName>
</protein>
<dbReference type="EMBL" id="CP003703">
    <property type="protein sequence ID" value="AFN65314.1"/>
    <property type="molecule type" value="Genomic_DNA"/>
</dbReference>
<reference evidence="1 2" key="1">
    <citation type="journal article" date="2012" name="J. Bacteriol.">
        <title>Complete genome sequence of Mycoplasma wenyonii strain Massachusetts.</title>
        <authorList>
            <person name="Dos Santos A.P."/>
            <person name="Guimaraes A.M."/>
            <person name="do Nascimento N.C."/>
            <person name="Sanmiguel P.J."/>
            <person name="Messick J.B."/>
        </authorList>
    </citation>
    <scope>NUCLEOTIDE SEQUENCE [LARGE SCALE GENOMIC DNA]</scope>
    <source>
        <strain evidence="1 2">Massachusetts</strain>
    </source>
</reference>
<dbReference type="Proteomes" id="UP000009005">
    <property type="component" value="Chromosome"/>
</dbReference>
<dbReference type="AlphaFoldDB" id="I6YM02"/>
<sequence>MPFLHYVLSDGISGGNRQYKVTLEFKALEREKGDGKMRYQGMPIINKLCMGNARDFENVYDVVFNGPSLNSRAIGKTAKHGYSIKEPFEVIEKSIFVSGGKKNSTSFNHRQRLSEKIKENLRLVVYKDISGSFGMLLVGSVNDTWKEYGLDNLASQVDESSIERFKDVIKAGKFAVRRSLKGVWSPLTSNTGGKKCEHSLASKANPIYKNYGVLVEEWKEETKSAGIDKAKAGIFEGVVVLDWVDFGFNAVTKEEGTWIGPTLSQESSSQRFNGRWDYLRLQNSEKPLEVIVGRLEDIEINSEGIKNGKGEKITWSNKFRPTIIATLEK</sequence>
<evidence type="ECO:0000313" key="1">
    <source>
        <dbReference type="EMBL" id="AFN65314.1"/>
    </source>
</evidence>
<dbReference type="KEGG" id="mwe:WEN_02645"/>